<keyword evidence="3" id="KW-1185">Reference proteome</keyword>
<gene>
    <name evidence="2" type="ORF">EOE67_02870</name>
</gene>
<reference evidence="2 3" key="1">
    <citation type="submission" date="2019-01" db="EMBL/GenBank/DDBJ databases">
        <authorList>
            <person name="Chen W.-M."/>
        </authorList>
    </citation>
    <scope>NUCLEOTIDE SEQUENCE [LARGE SCALE GENOMIC DNA]</scope>
    <source>
        <strain evidence="2 3">KYPC3</strain>
    </source>
</reference>
<dbReference type="PANTHER" id="PTHR33747:SF1">
    <property type="entry name" value="ADENYLATE CYCLASE-ASSOCIATED CAP C-TERMINAL DOMAIN-CONTAINING PROTEIN"/>
    <property type="match status" value="1"/>
</dbReference>
<dbReference type="AlphaFoldDB" id="A0A437R319"/>
<dbReference type="InterPro" id="IPR004027">
    <property type="entry name" value="SEC_C_motif"/>
</dbReference>
<evidence type="ECO:0000313" key="2">
    <source>
        <dbReference type="EMBL" id="RVU41161.1"/>
    </source>
</evidence>
<dbReference type="SUPFAM" id="SSF103642">
    <property type="entry name" value="Sec-C motif"/>
    <property type="match status" value="1"/>
</dbReference>
<feature type="domain" description="YchJ-like middle NTF2-like" evidence="1">
    <location>
        <begin position="27"/>
        <end position="86"/>
    </location>
</feature>
<dbReference type="InterPro" id="IPR032710">
    <property type="entry name" value="NTF2-like_dom_sf"/>
</dbReference>
<proteinExistence type="predicted"/>
<dbReference type="InterPro" id="IPR048469">
    <property type="entry name" value="YchJ-like_M"/>
</dbReference>
<evidence type="ECO:0000313" key="3">
    <source>
        <dbReference type="Proteomes" id="UP000283077"/>
    </source>
</evidence>
<dbReference type="SUPFAM" id="SSF54427">
    <property type="entry name" value="NTF2-like"/>
    <property type="match status" value="1"/>
</dbReference>
<dbReference type="Pfam" id="PF02810">
    <property type="entry name" value="SEC-C"/>
    <property type="match status" value="1"/>
</dbReference>
<comment type="caution">
    <text evidence="2">The sequence shown here is derived from an EMBL/GenBank/DDBJ whole genome shotgun (WGS) entry which is preliminary data.</text>
</comment>
<dbReference type="Gene3D" id="3.10.450.50">
    <property type="match status" value="1"/>
</dbReference>
<sequence length="182" mass="20460">MNCYCQSGRNFNDCCQPFIQGQQLPGTAEQLMRSRFSAYCDGSDVATQYVANSYHPLSQADNPVAEITAFAKAAHFIGLQVIDVSDELSLPESLQQRLPEFAAGSPLSFSTVHFKVQFIMQDKLHLLEENSLFIRTDLQWSYLDGTLWDHPTQKLSRNDSCPCHSGKKYKNCRPHRAAGQPV</sequence>
<name>A0A437R319_9GAMM</name>
<organism evidence="2 3">
    <name type="scientific">Rheinheimera riviphila</name>
    <dbReference type="NCBI Taxonomy" id="1834037"/>
    <lineage>
        <taxon>Bacteria</taxon>
        <taxon>Pseudomonadati</taxon>
        <taxon>Pseudomonadota</taxon>
        <taxon>Gammaproteobacteria</taxon>
        <taxon>Chromatiales</taxon>
        <taxon>Chromatiaceae</taxon>
        <taxon>Rheinheimera</taxon>
    </lineage>
</organism>
<dbReference type="EMBL" id="SACS01000002">
    <property type="protein sequence ID" value="RVU41161.1"/>
    <property type="molecule type" value="Genomic_DNA"/>
</dbReference>
<dbReference type="PANTHER" id="PTHR33747">
    <property type="entry name" value="UPF0225 PROTEIN SCO1677"/>
    <property type="match status" value="1"/>
</dbReference>
<dbReference type="OrthoDB" id="21421at2"/>
<protein>
    <recommendedName>
        <fullName evidence="1">YchJ-like middle NTF2-like domain-containing protein</fullName>
    </recommendedName>
</protein>
<accession>A0A437R319</accession>
<evidence type="ECO:0000259" key="1">
    <source>
        <dbReference type="Pfam" id="PF17775"/>
    </source>
</evidence>
<dbReference type="RefSeq" id="WP_127697546.1">
    <property type="nucleotide sequence ID" value="NZ_SACS01000002.1"/>
</dbReference>
<dbReference type="Pfam" id="PF17775">
    <property type="entry name" value="YchJ_M-like"/>
    <property type="match status" value="2"/>
</dbReference>
<dbReference type="Proteomes" id="UP000283077">
    <property type="component" value="Unassembled WGS sequence"/>
</dbReference>
<feature type="domain" description="YchJ-like middle NTF2-like" evidence="1">
    <location>
        <begin position="110"/>
        <end position="145"/>
    </location>
</feature>